<keyword evidence="4" id="KW-1185">Reference proteome</keyword>
<dbReference type="AlphaFoldDB" id="A0AA37SU91"/>
<protein>
    <submittedName>
        <fullName evidence="3">Uncharacterized protein</fullName>
    </submittedName>
</protein>
<evidence type="ECO:0000313" key="4">
    <source>
        <dbReference type="Proteomes" id="UP001156601"/>
    </source>
</evidence>
<gene>
    <name evidence="3" type="ORF">GCM10007852_01550</name>
</gene>
<proteinExistence type="predicted"/>
<dbReference type="RefSeq" id="WP_284215577.1">
    <property type="nucleotide sequence ID" value="NZ_BSOT01000002.1"/>
</dbReference>
<name>A0AA37SU91_9ALTE</name>
<evidence type="ECO:0000256" key="1">
    <source>
        <dbReference type="SAM" id="MobiDB-lite"/>
    </source>
</evidence>
<comment type="caution">
    <text evidence="3">The sequence shown here is derived from an EMBL/GenBank/DDBJ whole genome shotgun (WGS) entry which is preliminary data.</text>
</comment>
<keyword evidence="2" id="KW-0472">Membrane</keyword>
<feature type="region of interest" description="Disordered" evidence="1">
    <location>
        <begin position="75"/>
        <end position="94"/>
    </location>
</feature>
<sequence length="94" mass="9847">MYWIASSVALFFLWKYIELTSGSLIFSKLLPIVFVFIVLSMAFRIFSALRAFASSDVSSTGNMSHRRSAGNGGFFGGNGDNGSGSCGGDGGGCA</sequence>
<reference evidence="3" key="2">
    <citation type="submission" date="2023-01" db="EMBL/GenBank/DDBJ databases">
        <title>Draft genome sequence of Agaribacter marinus strain NBRC 110023.</title>
        <authorList>
            <person name="Sun Q."/>
            <person name="Mori K."/>
        </authorList>
    </citation>
    <scope>NUCLEOTIDE SEQUENCE</scope>
    <source>
        <strain evidence="3">NBRC 110023</strain>
    </source>
</reference>
<keyword evidence="2" id="KW-1133">Transmembrane helix</keyword>
<evidence type="ECO:0000313" key="3">
    <source>
        <dbReference type="EMBL" id="GLR69247.1"/>
    </source>
</evidence>
<evidence type="ECO:0000256" key="2">
    <source>
        <dbReference type="SAM" id="Phobius"/>
    </source>
</evidence>
<feature type="transmembrane region" description="Helical" evidence="2">
    <location>
        <begin position="32"/>
        <end position="53"/>
    </location>
</feature>
<organism evidence="3 4">
    <name type="scientific">Agaribacter marinus</name>
    <dbReference type="NCBI Taxonomy" id="1431249"/>
    <lineage>
        <taxon>Bacteria</taxon>
        <taxon>Pseudomonadati</taxon>
        <taxon>Pseudomonadota</taxon>
        <taxon>Gammaproteobacteria</taxon>
        <taxon>Alteromonadales</taxon>
        <taxon>Alteromonadaceae</taxon>
        <taxon>Agaribacter</taxon>
    </lineage>
</organism>
<accession>A0AA37SU91</accession>
<reference evidence="3" key="1">
    <citation type="journal article" date="2014" name="Int. J. Syst. Evol. Microbiol.">
        <title>Complete genome sequence of Corynebacterium casei LMG S-19264T (=DSM 44701T), isolated from a smear-ripened cheese.</title>
        <authorList>
            <consortium name="US DOE Joint Genome Institute (JGI-PGF)"/>
            <person name="Walter F."/>
            <person name="Albersmeier A."/>
            <person name="Kalinowski J."/>
            <person name="Ruckert C."/>
        </authorList>
    </citation>
    <scope>NUCLEOTIDE SEQUENCE</scope>
    <source>
        <strain evidence="3">NBRC 110023</strain>
    </source>
</reference>
<dbReference type="Proteomes" id="UP001156601">
    <property type="component" value="Unassembled WGS sequence"/>
</dbReference>
<keyword evidence="2" id="KW-0812">Transmembrane</keyword>
<dbReference type="EMBL" id="BSOT01000002">
    <property type="protein sequence ID" value="GLR69247.1"/>
    <property type="molecule type" value="Genomic_DNA"/>
</dbReference>